<organism evidence="7 8">
    <name type="scientific">Pelagibaculum spongiae</name>
    <dbReference type="NCBI Taxonomy" id="2080658"/>
    <lineage>
        <taxon>Bacteria</taxon>
        <taxon>Pseudomonadati</taxon>
        <taxon>Pseudomonadota</taxon>
        <taxon>Gammaproteobacteria</taxon>
        <taxon>Oceanospirillales</taxon>
        <taxon>Pelagibaculum</taxon>
    </lineage>
</organism>
<keyword evidence="4" id="KW-0564">Palmitate</keyword>
<dbReference type="AlphaFoldDB" id="A0A2V1H1R8"/>
<name>A0A2V1H1R8_9GAMM</name>
<dbReference type="GO" id="GO:0009279">
    <property type="term" value="C:cell outer membrane"/>
    <property type="evidence" value="ECO:0007669"/>
    <property type="project" value="UniProtKB-SubCell"/>
</dbReference>
<dbReference type="PROSITE" id="PS51257">
    <property type="entry name" value="PROKAR_LIPOPROTEIN"/>
    <property type="match status" value="1"/>
</dbReference>
<accession>A0A2V1H1R8</accession>
<dbReference type="Proteomes" id="UP000244906">
    <property type="component" value="Unassembled WGS sequence"/>
</dbReference>
<keyword evidence="8" id="KW-1185">Reference proteome</keyword>
<keyword evidence="5" id="KW-0449">Lipoprotein</keyword>
<proteinExistence type="predicted"/>
<evidence type="ECO:0000256" key="3">
    <source>
        <dbReference type="ARBA" id="ARBA00023136"/>
    </source>
</evidence>
<dbReference type="RefSeq" id="WP_116686965.1">
    <property type="nucleotide sequence ID" value="NZ_CAWNYD010000003.1"/>
</dbReference>
<gene>
    <name evidence="7" type="ORF">DC094_10010</name>
</gene>
<protein>
    <submittedName>
        <fullName evidence="7">Complement resistance protein TraT</fullName>
    </submittedName>
</protein>
<dbReference type="EMBL" id="QDDL01000003">
    <property type="protein sequence ID" value="PVZ69630.1"/>
    <property type="molecule type" value="Genomic_DNA"/>
</dbReference>
<evidence type="ECO:0000256" key="4">
    <source>
        <dbReference type="ARBA" id="ARBA00023139"/>
    </source>
</evidence>
<dbReference type="PIRSF" id="PIRSF002859">
    <property type="entry name" value="Lipo_traT"/>
    <property type="match status" value="1"/>
</dbReference>
<keyword evidence="6" id="KW-0998">Cell outer membrane</keyword>
<comment type="subcellular location">
    <subcellularLocation>
        <location evidence="1">Cell outer membrane</location>
        <topology evidence="1">Lipid-anchor</topology>
    </subcellularLocation>
</comment>
<evidence type="ECO:0000256" key="2">
    <source>
        <dbReference type="ARBA" id="ARBA00022729"/>
    </source>
</evidence>
<keyword evidence="3 6" id="KW-0472">Membrane</keyword>
<evidence type="ECO:0000256" key="5">
    <source>
        <dbReference type="ARBA" id="ARBA00023288"/>
    </source>
</evidence>
<evidence type="ECO:0000313" key="7">
    <source>
        <dbReference type="EMBL" id="PVZ69630.1"/>
    </source>
</evidence>
<sequence>MNNKTVVAAIVAASVMISGCAATHTAIAKRNLDVQTRMSATIFLDPVDSDKKTVFIQQRNTSDKQDLSLEQELRSALASRGYKVMNEPSQAYYLLQANILQAGKISPTAAEQAYSGGYGSSVGGVSAGAAAGGLATSSWEGVVGGGLVGGIVETAANAFVQDVTYTIITDIQLSERAGNVQVSESSQHDLKQGTSGARTVNYSGTSDWKRYQTRIVSTANQVNLDFPAALPDLKKGLANSLGGML</sequence>
<keyword evidence="2" id="KW-0732">Signal</keyword>
<dbReference type="OrthoDB" id="9791439at2"/>
<dbReference type="Pfam" id="PF05818">
    <property type="entry name" value="TraT"/>
    <property type="match status" value="1"/>
</dbReference>
<dbReference type="InterPro" id="IPR008874">
    <property type="entry name" value="TraT_complement-R"/>
</dbReference>
<reference evidence="7 8" key="1">
    <citation type="submission" date="2018-04" db="EMBL/GenBank/DDBJ databases">
        <title>Thalassorhabdus spongiae gen. nov., sp. nov., isolated from a marine sponge in South-West Iceland.</title>
        <authorList>
            <person name="Knobloch S."/>
            <person name="Daussin A."/>
            <person name="Johannsson R."/>
            <person name="Marteinsson V.T."/>
        </authorList>
    </citation>
    <scope>NUCLEOTIDE SEQUENCE [LARGE SCALE GENOMIC DNA]</scope>
    <source>
        <strain evidence="7 8">Hp12</strain>
    </source>
</reference>
<evidence type="ECO:0000313" key="8">
    <source>
        <dbReference type="Proteomes" id="UP000244906"/>
    </source>
</evidence>
<evidence type="ECO:0000256" key="6">
    <source>
        <dbReference type="PIRNR" id="PIRNR002859"/>
    </source>
</evidence>
<evidence type="ECO:0000256" key="1">
    <source>
        <dbReference type="ARBA" id="ARBA00004459"/>
    </source>
</evidence>
<comment type="caution">
    <text evidence="7">The sequence shown here is derived from an EMBL/GenBank/DDBJ whole genome shotgun (WGS) entry which is preliminary data.</text>
</comment>